<protein>
    <submittedName>
        <fullName evidence="1">Uncharacterized protein</fullName>
    </submittedName>
</protein>
<evidence type="ECO:0000313" key="2">
    <source>
        <dbReference type="Proteomes" id="UP000796761"/>
    </source>
</evidence>
<evidence type="ECO:0000313" key="1">
    <source>
        <dbReference type="EMBL" id="TRZ05328.1"/>
    </source>
</evidence>
<keyword evidence="2" id="KW-1185">Reference proteome</keyword>
<dbReference type="Proteomes" id="UP000796761">
    <property type="component" value="Unassembled WGS sequence"/>
</dbReference>
<reference evidence="1" key="1">
    <citation type="submission" date="2019-04" db="EMBL/GenBank/DDBJ databases">
        <title>Genome assembly of Zosterops borbonicus 15179.</title>
        <authorList>
            <person name="Leroy T."/>
            <person name="Anselmetti Y."/>
            <person name="Tilak M.-K."/>
            <person name="Nabholz B."/>
        </authorList>
    </citation>
    <scope>NUCLEOTIDE SEQUENCE</scope>
    <source>
        <strain evidence="1">HGM_15179</strain>
        <tissue evidence="1">Muscle</tissue>
    </source>
</reference>
<name>A0A8K1D4F5_9PASS</name>
<gene>
    <name evidence="1" type="ORF">HGM15179_021779</name>
</gene>
<comment type="caution">
    <text evidence="1">The sequence shown here is derived from an EMBL/GenBank/DDBJ whole genome shotgun (WGS) entry which is preliminary data.</text>
</comment>
<organism evidence="1 2">
    <name type="scientific">Zosterops borbonicus</name>
    <dbReference type="NCBI Taxonomy" id="364589"/>
    <lineage>
        <taxon>Eukaryota</taxon>
        <taxon>Metazoa</taxon>
        <taxon>Chordata</taxon>
        <taxon>Craniata</taxon>
        <taxon>Vertebrata</taxon>
        <taxon>Euteleostomi</taxon>
        <taxon>Archelosauria</taxon>
        <taxon>Archosauria</taxon>
        <taxon>Dinosauria</taxon>
        <taxon>Saurischia</taxon>
        <taxon>Theropoda</taxon>
        <taxon>Coelurosauria</taxon>
        <taxon>Aves</taxon>
        <taxon>Neognathae</taxon>
        <taxon>Neoaves</taxon>
        <taxon>Telluraves</taxon>
        <taxon>Australaves</taxon>
        <taxon>Passeriformes</taxon>
        <taxon>Sylvioidea</taxon>
        <taxon>Zosteropidae</taxon>
        <taxon>Zosterops</taxon>
    </lineage>
</organism>
<feature type="non-terminal residue" evidence="1">
    <location>
        <position position="70"/>
    </location>
</feature>
<sequence length="70" mass="6814">MEPPRAGRFPARGLHLRGGAGAGLGAVPLGPVPGSGQPGAALGRGADEVLPRLRGHVPAGLPPAPGAWRG</sequence>
<accession>A0A8K1D4F5</accession>
<proteinExistence type="predicted"/>
<dbReference type="EMBL" id="SWJQ01004862">
    <property type="protein sequence ID" value="TRZ05328.1"/>
    <property type="molecule type" value="Genomic_DNA"/>
</dbReference>
<dbReference type="AlphaFoldDB" id="A0A8K1D4F5"/>